<keyword evidence="2" id="KW-0560">Oxidoreductase</keyword>
<evidence type="ECO:0000259" key="4">
    <source>
        <dbReference type="Pfam" id="PF00465"/>
    </source>
</evidence>
<organism evidence="6">
    <name type="scientific">Bacillus mycoides</name>
    <dbReference type="NCBI Taxonomy" id="1405"/>
    <lineage>
        <taxon>Bacteria</taxon>
        <taxon>Bacillati</taxon>
        <taxon>Bacillota</taxon>
        <taxon>Bacilli</taxon>
        <taxon>Bacillales</taxon>
        <taxon>Bacillaceae</taxon>
        <taxon>Bacillus</taxon>
        <taxon>Bacillus cereus group</taxon>
    </lineage>
</organism>
<dbReference type="FunFam" id="3.40.50.1970:FF:000003">
    <property type="entry name" value="Alcohol dehydrogenase, iron-containing"/>
    <property type="match status" value="1"/>
</dbReference>
<evidence type="ECO:0000313" key="6">
    <source>
        <dbReference type="EMBL" id="EEL71042.1"/>
    </source>
</evidence>
<proteinExistence type="inferred from homology"/>
<dbReference type="InterPro" id="IPR039697">
    <property type="entry name" value="Alcohol_dehydrogenase_Fe"/>
</dbReference>
<dbReference type="PANTHER" id="PTHR11496:SF102">
    <property type="entry name" value="ALCOHOL DEHYDROGENASE 4"/>
    <property type="match status" value="1"/>
</dbReference>
<dbReference type="PROSITE" id="PS00913">
    <property type="entry name" value="ADH_IRON_1"/>
    <property type="match status" value="1"/>
</dbReference>
<dbReference type="Proteomes" id="UP000001753">
    <property type="component" value="Chromosome"/>
</dbReference>
<gene>
    <name evidence="6" type="ORF">bcere0026_20020</name>
</gene>
<dbReference type="AlphaFoldDB" id="C2XTI2"/>
<comment type="similarity">
    <text evidence="1">Belongs to the iron-containing alcohol dehydrogenase family.</text>
</comment>
<dbReference type="Gene3D" id="1.20.1090.10">
    <property type="entry name" value="Dehydroquinate synthase-like - alpha domain"/>
    <property type="match status" value="1"/>
</dbReference>
<feature type="domain" description="Alcohol dehydrogenase iron-type/glycerol dehydrogenase GldA" evidence="4">
    <location>
        <begin position="13"/>
        <end position="181"/>
    </location>
</feature>
<dbReference type="InterPro" id="IPR018211">
    <property type="entry name" value="ADH_Fe_CS"/>
</dbReference>
<dbReference type="GO" id="GO:0004022">
    <property type="term" value="F:alcohol dehydrogenase (NAD+) activity"/>
    <property type="evidence" value="ECO:0007669"/>
    <property type="project" value="UniProtKB-ARBA"/>
</dbReference>
<dbReference type="Pfam" id="PF00465">
    <property type="entry name" value="Fe-ADH"/>
    <property type="match status" value="1"/>
</dbReference>
<dbReference type="CDD" id="cd08194">
    <property type="entry name" value="Fe-ADH-like"/>
    <property type="match status" value="1"/>
</dbReference>
<dbReference type="Gene3D" id="3.40.50.1970">
    <property type="match status" value="1"/>
</dbReference>
<dbReference type="InterPro" id="IPR056798">
    <property type="entry name" value="ADH_Fe_C"/>
</dbReference>
<comment type="caution">
    <text evidence="6">The sequence shown here is derived from an EMBL/GenBank/DDBJ whole genome shotgun (WGS) entry which is preliminary data.</text>
</comment>
<evidence type="ECO:0000256" key="1">
    <source>
        <dbReference type="ARBA" id="ARBA00007358"/>
    </source>
</evidence>
<dbReference type="HOGENOM" id="CLU_007207_0_0_9"/>
<evidence type="ECO:0000256" key="2">
    <source>
        <dbReference type="ARBA" id="ARBA00023002"/>
    </source>
</evidence>
<keyword evidence="3" id="KW-0520">NAD</keyword>
<name>C2XTI2_BACMY</name>
<reference evidence="6" key="1">
    <citation type="journal article" date="2012" name="Genome Res.">
        <title>Genomic characterization of the Bacillus cereus sensu lato species: Backdrop to the evolution of Bacillus anthracis.</title>
        <authorList>
            <person name="Zwick M.E."/>
            <person name="Joseph S.J."/>
            <person name="Didelot X."/>
            <person name="Chen P.E."/>
            <person name="Bishop-Lilly K.A."/>
            <person name="Stewart A.C."/>
            <person name="Willner K."/>
            <person name="Nolan N."/>
            <person name="Lentz S."/>
            <person name="Thomason M.K."/>
            <person name="Sozhamannan S."/>
            <person name="Mateczun A.J."/>
            <person name="Du L."/>
            <person name="Read T.D."/>
        </authorList>
    </citation>
    <scope>NUCLEOTIDE SEQUENCE [LARGE SCALE GENOMIC DNA]</scope>
    <source>
        <strain evidence="6">AH603</strain>
    </source>
</reference>
<feature type="domain" description="Fe-containing alcohol dehydrogenase-like C-terminal" evidence="5">
    <location>
        <begin position="192"/>
        <end position="388"/>
    </location>
</feature>
<accession>C2XTI2</accession>
<protein>
    <submittedName>
        <fullName evidence="6">Iron-containing alcohol dehydrogenase</fullName>
    </submittedName>
</protein>
<dbReference type="PANTHER" id="PTHR11496">
    <property type="entry name" value="ALCOHOL DEHYDROGENASE"/>
    <property type="match status" value="1"/>
</dbReference>
<dbReference type="InterPro" id="IPR001670">
    <property type="entry name" value="ADH_Fe/GldA"/>
</dbReference>
<evidence type="ECO:0000256" key="3">
    <source>
        <dbReference type="ARBA" id="ARBA00023027"/>
    </source>
</evidence>
<evidence type="ECO:0000259" key="5">
    <source>
        <dbReference type="Pfam" id="PF25137"/>
    </source>
</evidence>
<dbReference type="GO" id="GO:0046872">
    <property type="term" value="F:metal ion binding"/>
    <property type="evidence" value="ECO:0007669"/>
    <property type="project" value="InterPro"/>
</dbReference>
<dbReference type="FunFam" id="1.20.1090.10:FF:000001">
    <property type="entry name" value="Aldehyde-alcohol dehydrogenase"/>
    <property type="match status" value="1"/>
</dbReference>
<dbReference type="SUPFAM" id="SSF56796">
    <property type="entry name" value="Dehydroquinate synthase-like"/>
    <property type="match status" value="1"/>
</dbReference>
<dbReference type="EMBL" id="ACMP01000063">
    <property type="protein sequence ID" value="EEL71042.1"/>
    <property type="molecule type" value="Genomic_DNA"/>
</dbReference>
<sequence>MEYLQEVAEFRMPKSVLYGRNSIEKLGEQSKKFGKRAFIVTDTIMEKLGYVERCIKQLNKKGITVITYNKVNAEPTNLHVLEALMICKEGKCDLIIGIGGGSCIDAAKAVAVLHTNGGAIEYYVQKDVEIENDPLPLIAIPTTSGTGSEVTSVAVITNKKTDVKMMMKHPSFTPQVAIIDPILTSSVPPHITAATGIDALCHAIEAYISKFSQPLTDVLALSAIESIMKYLRIGYEDGDNMEAREAMMIASLQAGIAFSNASVTLVHGMSRPVGALFHVPHGISNAILLPTVLEFTKMSAIKRLAEVGRSLNKDLYSHSDEEVANYTIAEIKKLCFDLRIPNLREYGIDEVEFENAISKMAKDAIASGSPGNNPRVPSYDEIKQLYRECFNYQYEDSIKTSGV</sequence>
<dbReference type="Pfam" id="PF25137">
    <property type="entry name" value="ADH_Fe_C"/>
    <property type="match status" value="1"/>
</dbReference>